<sequence length="368" mass="38879">MRPRTASISLATQRFHAASRGESRARLYLLRPSLIRSHTHKAAVLVALAGIGLAVGAPFVLNSHAALAGLSDISLYVFLALAASAAVSALAKAGKLHLMQAALGFQVSFLRTFAITLATDFAFLASPLGAAGYGVNIGLLQRAGASWSLATTVVGADQALDLAFFATAVPVSLLFTFGPLTQLIPHASAPLVFAVFAGGGCLAGVVWLNRQRVAAALDATGRRVRWLNERRARLSRFCDSVGRQWRELVGGPKWRLAALLLLTTLQWLLRYGALWFILRELGYRLPLGFVLAVQAVALHAALWTGVPAGGGTGDIALAAAFANWVPRASIATGLVLWRFATLYCPLMLGAASFIALATRGRNSLSAAE</sequence>
<protein>
    <submittedName>
        <fullName evidence="7">Flippase-like domain-containing protein</fullName>
    </submittedName>
</protein>
<evidence type="ECO:0000256" key="6">
    <source>
        <dbReference type="SAM" id="Phobius"/>
    </source>
</evidence>
<evidence type="ECO:0000313" key="7">
    <source>
        <dbReference type="EMBL" id="NPT58871.1"/>
    </source>
</evidence>
<feature type="transmembrane region" description="Helical" evidence="6">
    <location>
        <begin position="256"/>
        <end position="278"/>
    </location>
</feature>
<gene>
    <name evidence="7" type="ORF">GNZ13_31015</name>
</gene>
<dbReference type="PANTHER" id="PTHR37693:SF1">
    <property type="entry name" value="INTEGRAL MEMBRANE PROTEIN"/>
    <property type="match status" value="1"/>
</dbReference>
<evidence type="ECO:0000256" key="3">
    <source>
        <dbReference type="ARBA" id="ARBA00022692"/>
    </source>
</evidence>
<reference evidence="7 8" key="1">
    <citation type="submission" date="2019-11" db="EMBL/GenBank/DDBJ databases">
        <title>Metabolism of dissolved organic matter in forest soils.</title>
        <authorList>
            <person name="Cyle K.T."/>
            <person name="Wilhelm R.C."/>
            <person name="Martinez C.E."/>
        </authorList>
    </citation>
    <scope>NUCLEOTIDE SEQUENCE [LARGE SCALE GENOMIC DNA]</scope>
    <source>
        <strain evidence="7 8">5N</strain>
    </source>
</reference>
<dbReference type="EMBL" id="WOEZ01000183">
    <property type="protein sequence ID" value="NPT58871.1"/>
    <property type="molecule type" value="Genomic_DNA"/>
</dbReference>
<name>A0A972NS81_9BURK</name>
<organism evidence="7 8">
    <name type="scientific">Paraburkholderia elongata</name>
    <dbReference type="NCBI Taxonomy" id="2675747"/>
    <lineage>
        <taxon>Bacteria</taxon>
        <taxon>Pseudomonadati</taxon>
        <taxon>Pseudomonadota</taxon>
        <taxon>Betaproteobacteria</taxon>
        <taxon>Burkholderiales</taxon>
        <taxon>Burkholderiaceae</taxon>
        <taxon>Paraburkholderia</taxon>
    </lineage>
</organism>
<evidence type="ECO:0000256" key="5">
    <source>
        <dbReference type="ARBA" id="ARBA00023136"/>
    </source>
</evidence>
<comment type="caution">
    <text evidence="7">The sequence shown here is derived from an EMBL/GenBank/DDBJ whole genome shotgun (WGS) entry which is preliminary data.</text>
</comment>
<feature type="transmembrane region" description="Helical" evidence="6">
    <location>
        <begin position="189"/>
        <end position="208"/>
    </location>
</feature>
<keyword evidence="3 6" id="KW-0812">Transmembrane</keyword>
<evidence type="ECO:0000256" key="2">
    <source>
        <dbReference type="ARBA" id="ARBA00022475"/>
    </source>
</evidence>
<proteinExistence type="predicted"/>
<keyword evidence="8" id="KW-1185">Reference proteome</keyword>
<dbReference type="NCBIfam" id="TIGR00374">
    <property type="entry name" value="flippase-like domain"/>
    <property type="match status" value="1"/>
</dbReference>
<evidence type="ECO:0000256" key="1">
    <source>
        <dbReference type="ARBA" id="ARBA00004651"/>
    </source>
</evidence>
<dbReference type="GO" id="GO:0005886">
    <property type="term" value="C:plasma membrane"/>
    <property type="evidence" value="ECO:0007669"/>
    <property type="project" value="UniProtKB-SubCell"/>
</dbReference>
<keyword evidence="2" id="KW-1003">Cell membrane</keyword>
<comment type="subcellular location">
    <subcellularLocation>
        <location evidence="1">Cell membrane</location>
        <topology evidence="1">Multi-pass membrane protein</topology>
    </subcellularLocation>
</comment>
<evidence type="ECO:0000313" key="8">
    <source>
        <dbReference type="Proteomes" id="UP000655523"/>
    </source>
</evidence>
<feature type="transmembrane region" description="Helical" evidence="6">
    <location>
        <begin position="285"/>
        <end position="303"/>
    </location>
</feature>
<feature type="transmembrane region" description="Helical" evidence="6">
    <location>
        <begin position="42"/>
        <end position="61"/>
    </location>
</feature>
<evidence type="ECO:0000256" key="4">
    <source>
        <dbReference type="ARBA" id="ARBA00022989"/>
    </source>
</evidence>
<dbReference type="InterPro" id="IPR022791">
    <property type="entry name" value="L-PG_synthase/AglD"/>
</dbReference>
<keyword evidence="5 6" id="KW-0472">Membrane</keyword>
<dbReference type="Proteomes" id="UP000655523">
    <property type="component" value="Unassembled WGS sequence"/>
</dbReference>
<dbReference type="Pfam" id="PF03706">
    <property type="entry name" value="LPG_synthase_TM"/>
    <property type="match status" value="1"/>
</dbReference>
<feature type="transmembrane region" description="Helical" evidence="6">
    <location>
        <begin position="73"/>
        <end position="91"/>
    </location>
</feature>
<feature type="transmembrane region" description="Helical" evidence="6">
    <location>
        <begin position="335"/>
        <end position="356"/>
    </location>
</feature>
<dbReference type="AlphaFoldDB" id="A0A972NS81"/>
<dbReference type="PANTHER" id="PTHR37693">
    <property type="entry name" value="PHOSPHATIDYLGLYCEROL LYSYLTRANSFERASE"/>
    <property type="match status" value="1"/>
</dbReference>
<feature type="transmembrane region" description="Helical" evidence="6">
    <location>
        <begin position="159"/>
        <end position="177"/>
    </location>
</feature>
<accession>A0A972NS81</accession>
<feature type="transmembrane region" description="Helical" evidence="6">
    <location>
        <begin position="112"/>
        <end position="139"/>
    </location>
</feature>
<keyword evidence="4 6" id="KW-1133">Transmembrane helix</keyword>